<evidence type="ECO:0000256" key="2">
    <source>
        <dbReference type="ARBA" id="ARBA00013147"/>
    </source>
</evidence>
<evidence type="ECO:0000256" key="5">
    <source>
        <dbReference type="ARBA" id="ARBA00023141"/>
    </source>
</evidence>
<dbReference type="PROSITE" id="PS00858">
    <property type="entry name" value="PREPHENATE_DEHYDR_2"/>
    <property type="match status" value="1"/>
</dbReference>
<keyword evidence="7 10" id="KW-0456">Lyase</keyword>
<dbReference type="SUPFAM" id="SSF53850">
    <property type="entry name" value="Periplasmic binding protein-like II"/>
    <property type="match status" value="1"/>
</dbReference>
<dbReference type="PROSITE" id="PS51171">
    <property type="entry name" value="PREPHENATE_DEHYDR_3"/>
    <property type="match status" value="1"/>
</dbReference>
<dbReference type="EC" id="4.2.1.51" evidence="2 10"/>
<dbReference type="PANTHER" id="PTHR21022">
    <property type="entry name" value="PREPHENATE DEHYDRATASE P PROTEIN"/>
    <property type="match status" value="1"/>
</dbReference>
<evidence type="ECO:0000259" key="12">
    <source>
        <dbReference type="PROSITE" id="PS51671"/>
    </source>
</evidence>
<dbReference type="PROSITE" id="PS51671">
    <property type="entry name" value="ACT"/>
    <property type="match status" value="1"/>
</dbReference>
<dbReference type="Pfam" id="PF00800">
    <property type="entry name" value="PDT"/>
    <property type="match status" value="1"/>
</dbReference>
<dbReference type="SUPFAM" id="SSF55021">
    <property type="entry name" value="ACT-like"/>
    <property type="match status" value="1"/>
</dbReference>
<keyword evidence="6 10" id="KW-0584">Phenylalanine biosynthesis</keyword>
<evidence type="ECO:0000259" key="11">
    <source>
        <dbReference type="PROSITE" id="PS51171"/>
    </source>
</evidence>
<dbReference type="CDD" id="cd04905">
    <property type="entry name" value="ACT_CM-PDT"/>
    <property type="match status" value="1"/>
</dbReference>
<keyword evidence="14" id="KW-1185">Reference proteome</keyword>
<evidence type="ECO:0000256" key="4">
    <source>
        <dbReference type="ARBA" id="ARBA00022605"/>
    </source>
</evidence>
<dbReference type="GO" id="GO:0005737">
    <property type="term" value="C:cytoplasm"/>
    <property type="evidence" value="ECO:0007669"/>
    <property type="project" value="TreeGrafter"/>
</dbReference>
<dbReference type="NCBIfam" id="NF008865">
    <property type="entry name" value="PRK11898.1"/>
    <property type="match status" value="1"/>
</dbReference>
<dbReference type="FunFam" id="3.30.70.260:FF:000012">
    <property type="entry name" value="Prephenate dehydratase"/>
    <property type="match status" value="1"/>
</dbReference>
<dbReference type="GO" id="GO:0004664">
    <property type="term" value="F:prephenate dehydratase activity"/>
    <property type="evidence" value="ECO:0007669"/>
    <property type="project" value="UniProtKB-UniRule"/>
</dbReference>
<evidence type="ECO:0000256" key="9">
    <source>
        <dbReference type="PIRSR" id="PIRSR001500-2"/>
    </source>
</evidence>
<dbReference type="STRING" id="629680.SAMN04489751_2307"/>
<dbReference type="PANTHER" id="PTHR21022:SF19">
    <property type="entry name" value="PREPHENATE DEHYDRATASE-RELATED"/>
    <property type="match status" value="1"/>
</dbReference>
<accession>A0A1H1T8M6</accession>
<keyword evidence="5 10" id="KW-0057">Aromatic amino acid biosynthesis</keyword>
<evidence type="ECO:0000313" key="13">
    <source>
        <dbReference type="EMBL" id="SDS56572.1"/>
    </source>
</evidence>
<evidence type="ECO:0000256" key="3">
    <source>
        <dbReference type="ARBA" id="ARBA00021872"/>
    </source>
</evidence>
<reference evidence="13" key="1">
    <citation type="submission" date="2016-10" db="EMBL/GenBank/DDBJ databases">
        <authorList>
            <person name="Varghese N."/>
            <person name="Submissions S."/>
        </authorList>
    </citation>
    <scope>NUCLEOTIDE SEQUENCE [LARGE SCALE GENOMIC DNA]</scope>
    <source>
        <strain evidence="13">DSM 22082</strain>
    </source>
</reference>
<evidence type="ECO:0000256" key="10">
    <source>
        <dbReference type="RuleBase" id="RU361254"/>
    </source>
</evidence>
<dbReference type="CDD" id="cd13632">
    <property type="entry name" value="PBP2_Aa-PDT_like"/>
    <property type="match status" value="1"/>
</dbReference>
<gene>
    <name evidence="10" type="primary">pheA</name>
    <name evidence="13" type="ORF">SAMN04489751_2307</name>
</gene>
<dbReference type="GO" id="GO:0009094">
    <property type="term" value="P:L-phenylalanine biosynthetic process"/>
    <property type="evidence" value="ECO:0007669"/>
    <property type="project" value="UniProtKB-UniPathway"/>
</dbReference>
<name>A0A1H1T8M6_BRESA</name>
<dbReference type="InterPro" id="IPR002912">
    <property type="entry name" value="ACT_dom"/>
</dbReference>
<dbReference type="InterPro" id="IPR045865">
    <property type="entry name" value="ACT-like_dom_sf"/>
</dbReference>
<dbReference type="PIRSF" id="PIRSF001500">
    <property type="entry name" value="Chor_mut_pdt_Ppr"/>
    <property type="match status" value="1"/>
</dbReference>
<dbReference type="EMBL" id="LT629739">
    <property type="protein sequence ID" value="SDS56572.1"/>
    <property type="molecule type" value="Genomic_DNA"/>
</dbReference>
<dbReference type="FunFam" id="3.40.190.10:FF:000064">
    <property type="entry name" value="Prephenate dehydratase"/>
    <property type="match status" value="1"/>
</dbReference>
<dbReference type="Gene3D" id="3.30.70.260">
    <property type="match status" value="1"/>
</dbReference>
<dbReference type="InterPro" id="IPR008242">
    <property type="entry name" value="Chor_mutase/pphenate_deHydtase"/>
</dbReference>
<feature type="domain" description="Prephenate dehydratase" evidence="11">
    <location>
        <begin position="20"/>
        <end position="204"/>
    </location>
</feature>
<dbReference type="Gene3D" id="3.40.190.10">
    <property type="entry name" value="Periplasmic binding protein-like II"/>
    <property type="match status" value="2"/>
</dbReference>
<protein>
    <recommendedName>
        <fullName evidence="3 10">Prephenate dehydratase</fullName>
        <shortName evidence="10">PDT</shortName>
        <ecNumber evidence="2 10">4.2.1.51</ecNumber>
    </recommendedName>
</protein>
<comment type="catalytic activity">
    <reaction evidence="8 10">
        <text>prephenate + H(+) = 3-phenylpyruvate + CO2 + H2O</text>
        <dbReference type="Rhea" id="RHEA:21648"/>
        <dbReference type="ChEBI" id="CHEBI:15377"/>
        <dbReference type="ChEBI" id="CHEBI:15378"/>
        <dbReference type="ChEBI" id="CHEBI:16526"/>
        <dbReference type="ChEBI" id="CHEBI:18005"/>
        <dbReference type="ChEBI" id="CHEBI:29934"/>
        <dbReference type="EC" id="4.2.1.51"/>
    </reaction>
</comment>
<dbReference type="UniPathway" id="UPA00121">
    <property type="reaction ID" value="UER00345"/>
</dbReference>
<evidence type="ECO:0000256" key="8">
    <source>
        <dbReference type="ARBA" id="ARBA00047848"/>
    </source>
</evidence>
<dbReference type="Proteomes" id="UP000199700">
    <property type="component" value="Chromosome"/>
</dbReference>
<evidence type="ECO:0000313" key="14">
    <source>
        <dbReference type="Proteomes" id="UP000199700"/>
    </source>
</evidence>
<sequence length="327" mass="34600">MSTEQASPEQASPEQVGTERFAYLGPEATFTEAALLKYLDKQGLRTTARSQPMRNAVAALDSVLDGECSAAVVPIENSVEGGVPATIDALTDHGRLQIVAEVVVPVRFVLAVKPGTDPHTLTSFGSHPHGEAQVRTFMSANFPDAVYLPTSSTAAAARDLANDAADHVAAVCPALAAERYGLEILADDIGERQDAETRFVVVTRPGTIPAPTGSDKTTVVASLRSDRAGALLEMLEQFSSRGVNMSRIESRPTGGGLGLYQFSIDLLGHVHEARMADALQGVHRVTRNLRFLGSYPSASKNTVPLDPTTTDDSFAAATAWLDSTLNG</sequence>
<organism evidence="13 14">
    <name type="scientific">Brevibacterium sandarakinum</name>
    <dbReference type="NCBI Taxonomy" id="629680"/>
    <lineage>
        <taxon>Bacteria</taxon>
        <taxon>Bacillati</taxon>
        <taxon>Actinomycetota</taxon>
        <taxon>Actinomycetes</taxon>
        <taxon>Micrococcales</taxon>
        <taxon>Brevibacteriaceae</taxon>
        <taxon>Brevibacterium</taxon>
    </lineage>
</organism>
<dbReference type="InterPro" id="IPR018528">
    <property type="entry name" value="Preph_deHydtase_CS"/>
</dbReference>
<proteinExistence type="predicted"/>
<dbReference type="InterPro" id="IPR001086">
    <property type="entry name" value="Preph_deHydtase"/>
</dbReference>
<dbReference type="RefSeq" id="WP_231938783.1">
    <property type="nucleotide sequence ID" value="NZ_LT629739.1"/>
</dbReference>
<evidence type="ECO:0000256" key="7">
    <source>
        <dbReference type="ARBA" id="ARBA00023239"/>
    </source>
</evidence>
<keyword evidence="4 10" id="KW-0028">Amino-acid biosynthesis</keyword>
<evidence type="ECO:0000256" key="6">
    <source>
        <dbReference type="ARBA" id="ARBA00023222"/>
    </source>
</evidence>
<feature type="domain" description="ACT" evidence="12">
    <location>
        <begin position="219"/>
        <end position="296"/>
    </location>
</feature>
<evidence type="ECO:0000256" key="1">
    <source>
        <dbReference type="ARBA" id="ARBA00004741"/>
    </source>
</evidence>
<feature type="site" description="Essential for prephenate dehydratase activity" evidence="9">
    <location>
        <position position="197"/>
    </location>
</feature>
<dbReference type="AlphaFoldDB" id="A0A1H1T8M6"/>
<comment type="pathway">
    <text evidence="1 10">Amino-acid biosynthesis; L-phenylalanine biosynthesis; phenylpyruvate from prephenate: step 1/1.</text>
</comment>